<dbReference type="GO" id="GO:0031418">
    <property type="term" value="F:L-ascorbic acid binding"/>
    <property type="evidence" value="ECO:0007669"/>
    <property type="project" value="InterPro"/>
</dbReference>
<dbReference type="Gene3D" id="3.40.50.150">
    <property type="entry name" value="Vaccinia Virus protein VP39"/>
    <property type="match status" value="1"/>
</dbReference>
<evidence type="ECO:0000259" key="7">
    <source>
        <dbReference type="PROSITE" id="PS51471"/>
    </source>
</evidence>
<dbReference type="Pfam" id="PF13640">
    <property type="entry name" value="2OG-FeII_Oxy_3"/>
    <property type="match status" value="1"/>
</dbReference>
<dbReference type="PROSITE" id="PS51471">
    <property type="entry name" value="FE2OG_OXY"/>
    <property type="match status" value="1"/>
</dbReference>
<proteinExistence type="predicted"/>
<evidence type="ECO:0000256" key="2">
    <source>
        <dbReference type="ARBA" id="ARBA00022723"/>
    </source>
</evidence>
<keyword evidence="3" id="KW-0223">Dioxygenase</keyword>
<feature type="domain" description="Fe2OG dioxygenase" evidence="7">
    <location>
        <begin position="191"/>
        <end position="342"/>
    </location>
</feature>
<organism evidence="8">
    <name type="scientific">Chaetoceros debilis</name>
    <dbReference type="NCBI Taxonomy" id="122233"/>
    <lineage>
        <taxon>Eukaryota</taxon>
        <taxon>Sar</taxon>
        <taxon>Stramenopiles</taxon>
        <taxon>Ochrophyta</taxon>
        <taxon>Bacillariophyta</taxon>
        <taxon>Coscinodiscophyceae</taxon>
        <taxon>Chaetocerotophycidae</taxon>
        <taxon>Chaetocerotales</taxon>
        <taxon>Chaetocerotaceae</taxon>
        <taxon>Chaetoceros</taxon>
    </lineage>
</organism>
<dbReference type="InterPro" id="IPR045054">
    <property type="entry name" value="P4HA-like"/>
</dbReference>
<dbReference type="GO" id="GO:0005783">
    <property type="term" value="C:endoplasmic reticulum"/>
    <property type="evidence" value="ECO:0007669"/>
    <property type="project" value="TreeGrafter"/>
</dbReference>
<feature type="signal peptide" evidence="6">
    <location>
        <begin position="1"/>
        <end position="23"/>
    </location>
</feature>
<dbReference type="InterPro" id="IPR029063">
    <property type="entry name" value="SAM-dependent_MTases_sf"/>
</dbReference>
<evidence type="ECO:0000256" key="1">
    <source>
        <dbReference type="ARBA" id="ARBA00001961"/>
    </source>
</evidence>
<dbReference type="AlphaFoldDB" id="A0A7S3VH82"/>
<protein>
    <recommendedName>
        <fullName evidence="7">Fe2OG dioxygenase domain-containing protein</fullName>
    </recommendedName>
</protein>
<sequence>MKFSRSSLISSIAISFTIPSCDCFVPQITHNANQHRLKAMGLASSPPIDRVVSCRSLGGEVRRIKLENEDDGFLAALSVPTFASFVTHGNDKDPTNTSTTNPKRMGLEALVPGAFVVQDALSDESCEDIINACESLGFGEFNAGKNHHGAMQLLVTSEAAQAVAKAISPLIDMGSVNDMAASMPRAKEDIEFDVVGLNRRWRVYRYQQGGEESFAPHIDAGFSPSTLSADGSTLIWDACEDDDDKKEYAPDTVSRLTVLMYLNDDFEGGHTKFYPPVSSPAIPEAIAAVKPRTGSVLLFPQAVGEDNVEFARQNWPLHEGSPVISGSRPKYVIRSDILFTQARSGLTEEEKKDPLWKNDELVRSAFLPKSPAISSLFSNHIRNLYNPHMGVENAGPLLYSLVRFTKIKQIVEIGAGFTTPWLLQALKDNDDEMNSIKQLEDQGDCRLLDYPFTPEGIVEEYINGESSLLCIDNCLHQRETATGAGAVAKTLGLSDYLNFIKGDAYDMQFEPESIDLLWCDFGVGSRMKDFACSAWPSIRKGGFLVCHSTLTNRGTREWLEAVRNREGEDKTGIPVGEFVEISFLEPQKHYQNSITILQRRRSQKGVYEEPIYSEYA</sequence>
<reference evidence="8" key="1">
    <citation type="submission" date="2021-01" db="EMBL/GenBank/DDBJ databases">
        <authorList>
            <person name="Corre E."/>
            <person name="Pelletier E."/>
            <person name="Niang G."/>
            <person name="Scheremetjew M."/>
            <person name="Finn R."/>
            <person name="Kale V."/>
            <person name="Holt S."/>
            <person name="Cochrane G."/>
            <person name="Meng A."/>
            <person name="Brown T."/>
            <person name="Cohen L."/>
        </authorList>
    </citation>
    <scope>NUCLEOTIDE SEQUENCE</scope>
    <source>
        <strain evidence="8">MM31A-1</strain>
    </source>
</reference>
<dbReference type="EMBL" id="HBIO01031112">
    <property type="protein sequence ID" value="CAE0478992.1"/>
    <property type="molecule type" value="Transcribed_RNA"/>
</dbReference>
<dbReference type="PANTHER" id="PTHR10869">
    <property type="entry name" value="PROLYL 4-HYDROXYLASE ALPHA SUBUNIT"/>
    <property type="match status" value="1"/>
</dbReference>
<dbReference type="SUPFAM" id="SSF53335">
    <property type="entry name" value="S-adenosyl-L-methionine-dependent methyltransferases"/>
    <property type="match status" value="1"/>
</dbReference>
<gene>
    <name evidence="8" type="ORF">CDEB00056_LOCUS23845</name>
</gene>
<dbReference type="SMART" id="SM00702">
    <property type="entry name" value="P4Hc"/>
    <property type="match status" value="1"/>
</dbReference>
<name>A0A7S3VH82_9STRA</name>
<keyword evidence="5" id="KW-0408">Iron</keyword>
<evidence type="ECO:0000256" key="5">
    <source>
        <dbReference type="ARBA" id="ARBA00023004"/>
    </source>
</evidence>
<dbReference type="InterPro" id="IPR005123">
    <property type="entry name" value="Oxoglu/Fe-dep_dioxygenase_dom"/>
</dbReference>
<dbReference type="InterPro" id="IPR006620">
    <property type="entry name" value="Pro_4_hyd_alph"/>
</dbReference>
<accession>A0A7S3VH82</accession>
<keyword evidence="4" id="KW-0560">Oxidoreductase</keyword>
<feature type="chain" id="PRO_5031292762" description="Fe2OG dioxygenase domain-containing protein" evidence="6">
    <location>
        <begin position="24"/>
        <end position="616"/>
    </location>
</feature>
<dbReference type="InterPro" id="IPR044862">
    <property type="entry name" value="Pro_4_hyd_alph_FE2OG_OXY"/>
</dbReference>
<dbReference type="PANTHER" id="PTHR10869:SF226">
    <property type="entry name" value="PROLYL 4-HYDROXYLASE ALPHA SUBUNIT DOMAIN-CONTAINING PROTEIN"/>
    <property type="match status" value="1"/>
</dbReference>
<dbReference type="GO" id="GO:0004656">
    <property type="term" value="F:procollagen-proline 4-dioxygenase activity"/>
    <property type="evidence" value="ECO:0007669"/>
    <property type="project" value="TreeGrafter"/>
</dbReference>
<evidence type="ECO:0000256" key="6">
    <source>
        <dbReference type="SAM" id="SignalP"/>
    </source>
</evidence>
<dbReference type="Pfam" id="PF13578">
    <property type="entry name" value="Methyltransf_24"/>
    <property type="match status" value="1"/>
</dbReference>
<keyword evidence="6" id="KW-0732">Signal</keyword>
<evidence type="ECO:0000256" key="4">
    <source>
        <dbReference type="ARBA" id="ARBA00023002"/>
    </source>
</evidence>
<dbReference type="Gene3D" id="2.60.120.620">
    <property type="entry name" value="q2cbj1_9rhob like domain"/>
    <property type="match status" value="1"/>
</dbReference>
<evidence type="ECO:0000256" key="3">
    <source>
        <dbReference type="ARBA" id="ARBA00022964"/>
    </source>
</evidence>
<dbReference type="GO" id="GO:0005506">
    <property type="term" value="F:iron ion binding"/>
    <property type="evidence" value="ECO:0007669"/>
    <property type="project" value="InterPro"/>
</dbReference>
<evidence type="ECO:0000313" key="8">
    <source>
        <dbReference type="EMBL" id="CAE0478992.1"/>
    </source>
</evidence>
<keyword evidence="2" id="KW-0479">Metal-binding</keyword>
<comment type="cofactor">
    <cofactor evidence="1">
        <name>L-ascorbate</name>
        <dbReference type="ChEBI" id="CHEBI:38290"/>
    </cofactor>
</comment>